<dbReference type="HOGENOM" id="CLU_086056_0_0_7"/>
<dbReference type="AlphaFoldDB" id="E6X0R4"/>
<feature type="chain" id="PRO_5003212637" description="NosL family protein" evidence="1">
    <location>
        <begin position="21"/>
        <end position="243"/>
    </location>
</feature>
<name>E6X0R4_NITSE</name>
<evidence type="ECO:0000256" key="1">
    <source>
        <dbReference type="SAM" id="SignalP"/>
    </source>
</evidence>
<dbReference type="RefSeq" id="WP_013553480.1">
    <property type="nucleotide sequence ID" value="NC_014935.1"/>
</dbReference>
<reference evidence="3" key="2">
    <citation type="submission" date="2011-01" db="EMBL/GenBank/DDBJ databases">
        <title>The complete genome of Nitratifractor salsuginis DSM 16511.</title>
        <authorList>
            <consortium name="US DOE Joint Genome Institute (JGI-PGF)"/>
            <person name="Lucas S."/>
            <person name="Copeland A."/>
            <person name="Lapidus A."/>
            <person name="Bruce D."/>
            <person name="Goodwin L."/>
            <person name="Pitluck S."/>
            <person name="Kyrpides N."/>
            <person name="Mavromatis K."/>
            <person name="Ivanova N."/>
            <person name="Mikhailova N."/>
            <person name="Zeytun A."/>
            <person name="Detter J.C."/>
            <person name="Tapia R."/>
            <person name="Han C."/>
            <person name="Land M."/>
            <person name="Hauser L."/>
            <person name="Markowitz V."/>
            <person name="Cheng J.-F."/>
            <person name="Hugenholtz P."/>
            <person name="Woyke T."/>
            <person name="Wu D."/>
            <person name="Tindall B."/>
            <person name="Schuetze A."/>
            <person name="Brambilla E."/>
            <person name="Klenk H.-P."/>
            <person name="Eisen J.A."/>
        </authorList>
    </citation>
    <scope>NUCLEOTIDE SEQUENCE [LARGE SCALE GENOMIC DNA]</scope>
    <source>
        <strain evidence="3">DSM 16511 / JCM 12458 / E9I37-1</strain>
    </source>
</reference>
<dbReference type="STRING" id="749222.Nitsa_0514"/>
<gene>
    <name evidence="2" type="ordered locus">Nitsa_0514</name>
</gene>
<evidence type="ECO:0000313" key="3">
    <source>
        <dbReference type="Proteomes" id="UP000008633"/>
    </source>
</evidence>
<dbReference type="EMBL" id="CP002452">
    <property type="protein sequence ID" value="ADV45784.1"/>
    <property type="molecule type" value="Genomic_DNA"/>
</dbReference>
<protein>
    <recommendedName>
        <fullName evidence="4">NosL family protein</fullName>
    </recommendedName>
</protein>
<evidence type="ECO:0008006" key="4">
    <source>
        <dbReference type="Google" id="ProtNLM"/>
    </source>
</evidence>
<keyword evidence="3" id="KW-1185">Reference proteome</keyword>
<proteinExistence type="predicted"/>
<dbReference type="PANTHER" id="PTHR41247">
    <property type="entry name" value="HTH-TYPE TRANSCRIPTIONAL REPRESSOR YCNK"/>
    <property type="match status" value="1"/>
</dbReference>
<dbReference type="SUPFAM" id="SSF160387">
    <property type="entry name" value="NosL/MerB-like"/>
    <property type="match status" value="1"/>
</dbReference>
<keyword evidence="1" id="KW-0732">Signal</keyword>
<dbReference type="Proteomes" id="UP000008633">
    <property type="component" value="Chromosome"/>
</dbReference>
<dbReference type="PANTHER" id="PTHR41247:SF1">
    <property type="entry name" value="HTH-TYPE TRANSCRIPTIONAL REPRESSOR YCNK"/>
    <property type="match status" value="1"/>
</dbReference>
<dbReference type="InterPro" id="IPR008719">
    <property type="entry name" value="N2O_reductase_NosL"/>
</dbReference>
<reference evidence="2 3" key="1">
    <citation type="journal article" date="2011" name="Stand. Genomic Sci.">
        <title>Complete genome sequence of Nitratifractor salsuginis type strain (E9I37-1).</title>
        <authorList>
            <person name="Anderson I."/>
            <person name="Sikorski J."/>
            <person name="Zeytun A."/>
            <person name="Nolan M."/>
            <person name="Lapidus A."/>
            <person name="Lucas S."/>
            <person name="Hammon N."/>
            <person name="Deshpande S."/>
            <person name="Cheng J.F."/>
            <person name="Tapia R."/>
            <person name="Han C."/>
            <person name="Goodwin L."/>
            <person name="Pitluck S."/>
            <person name="Liolios K."/>
            <person name="Pagani I."/>
            <person name="Ivanova N."/>
            <person name="Huntemann M."/>
            <person name="Mavromatis K."/>
            <person name="Ovchinikova G."/>
            <person name="Pati A."/>
            <person name="Chen A."/>
            <person name="Palaniappan K."/>
            <person name="Land M."/>
            <person name="Hauser L."/>
            <person name="Brambilla E.M."/>
            <person name="Ngatchou-Djao O.D."/>
            <person name="Rohde M."/>
            <person name="Tindall B.J."/>
            <person name="Goker M."/>
            <person name="Detter J.C."/>
            <person name="Woyke T."/>
            <person name="Bristow J."/>
            <person name="Eisen J.A."/>
            <person name="Markowitz V."/>
            <person name="Hugenholtz P."/>
            <person name="Klenk H.P."/>
            <person name="Kyrpides N.C."/>
        </authorList>
    </citation>
    <scope>NUCLEOTIDE SEQUENCE [LARGE SCALE GENOMIC DNA]</scope>
    <source>
        <strain evidence="3">DSM 16511 / JCM 12458 / E9I37-1</strain>
    </source>
</reference>
<organism evidence="2 3">
    <name type="scientific">Nitratifractor salsuginis (strain DSM 16511 / JCM 12458 / E9I37-1)</name>
    <dbReference type="NCBI Taxonomy" id="749222"/>
    <lineage>
        <taxon>Bacteria</taxon>
        <taxon>Pseudomonadati</taxon>
        <taxon>Campylobacterota</taxon>
        <taxon>Epsilonproteobacteria</taxon>
        <taxon>Campylobacterales</taxon>
        <taxon>Sulfurovaceae</taxon>
        <taxon>Nitratifractor</taxon>
    </lineage>
</organism>
<dbReference type="eggNOG" id="COG4314">
    <property type="taxonomic scope" value="Bacteria"/>
</dbReference>
<dbReference type="Pfam" id="PF05573">
    <property type="entry name" value="NosL"/>
    <property type="match status" value="1"/>
</dbReference>
<accession>E6X0R4</accession>
<sequence>MKKLLMILGLALGMMAAAQAEGMGMHHMGGMHHGKMMPKNFRMVPMGKAQILQKGEAKMYCPKCGMTLPMFYRTNHAAKVDGKMEQFCSMHCLVEEIKSGKKVSDIQVVDNSTLKFIPAEKAWYVVGSSKPATMSKVSKYAFGTKEAAEKFAKEFGGKVMPFDAALKMAEAAYDKEAAMIAKKQAMMAKKGEMIYKKMCKPVDKKFATAAEAKAYIQANHLCGDLRGKPLQAVGLYLKSLGSK</sequence>
<dbReference type="KEGG" id="nsa:Nitsa_0514"/>
<evidence type="ECO:0000313" key="2">
    <source>
        <dbReference type="EMBL" id="ADV45784.1"/>
    </source>
</evidence>
<feature type="signal peptide" evidence="1">
    <location>
        <begin position="1"/>
        <end position="20"/>
    </location>
</feature>
<dbReference type="Gene3D" id="3.30.70.2050">
    <property type="match status" value="1"/>
</dbReference>